<dbReference type="InterPro" id="IPR011622">
    <property type="entry name" value="7TMR_DISM_rcpt_extracell_dom2"/>
</dbReference>
<evidence type="ECO:0000313" key="6">
    <source>
        <dbReference type="Proteomes" id="UP000297891"/>
    </source>
</evidence>
<feature type="transmembrane region" description="Helical" evidence="2">
    <location>
        <begin position="291"/>
        <end position="312"/>
    </location>
</feature>
<dbReference type="Pfam" id="PF07696">
    <property type="entry name" value="7TMR-DISMED2"/>
    <property type="match status" value="1"/>
</dbReference>
<dbReference type="InterPro" id="IPR052016">
    <property type="entry name" value="Bact_Sigma-Reg"/>
</dbReference>
<protein>
    <submittedName>
        <fullName evidence="5">Serine/threonine protein phosphatase</fullName>
    </submittedName>
</protein>
<keyword evidence="2" id="KW-0812">Transmembrane</keyword>
<feature type="transmembrane region" description="Helical" evidence="2">
    <location>
        <begin position="260"/>
        <end position="279"/>
    </location>
</feature>
<dbReference type="AlphaFoldDB" id="A0A2M9Y6Z3"/>
<accession>A0A2M9Y6Z3</accession>
<dbReference type="PANTHER" id="PTHR43156:SF2">
    <property type="entry name" value="STAGE II SPORULATION PROTEIN E"/>
    <property type="match status" value="1"/>
</dbReference>
<dbReference type="RefSeq" id="WP_100789217.1">
    <property type="nucleotide sequence ID" value="NZ_NPDQ01000001.1"/>
</dbReference>
<evidence type="ECO:0000256" key="1">
    <source>
        <dbReference type="ARBA" id="ARBA00022801"/>
    </source>
</evidence>
<name>A0A2M9Y6Z3_9LEPT</name>
<dbReference type="SUPFAM" id="SSF81606">
    <property type="entry name" value="PP2C-like"/>
    <property type="match status" value="1"/>
</dbReference>
<organism evidence="5 6">
    <name type="scientific">Leptospira brenneri</name>
    <dbReference type="NCBI Taxonomy" id="2023182"/>
    <lineage>
        <taxon>Bacteria</taxon>
        <taxon>Pseudomonadati</taxon>
        <taxon>Spirochaetota</taxon>
        <taxon>Spirochaetia</taxon>
        <taxon>Leptospirales</taxon>
        <taxon>Leptospiraceae</taxon>
        <taxon>Leptospira</taxon>
    </lineage>
</organism>
<dbReference type="Pfam" id="PF07695">
    <property type="entry name" value="7TMR-DISM_7TM"/>
    <property type="match status" value="1"/>
</dbReference>
<feature type="transmembrane region" description="Helical" evidence="2">
    <location>
        <begin position="195"/>
        <end position="215"/>
    </location>
</feature>
<feature type="transmembrane region" description="Helical" evidence="2">
    <location>
        <begin position="222"/>
        <end position="248"/>
    </location>
</feature>
<keyword evidence="3" id="KW-0732">Signal</keyword>
<dbReference type="Gene3D" id="3.60.40.10">
    <property type="entry name" value="PPM-type phosphatase domain"/>
    <property type="match status" value="1"/>
</dbReference>
<feature type="transmembrane region" description="Helical" evidence="2">
    <location>
        <begin position="347"/>
        <end position="365"/>
    </location>
</feature>
<dbReference type="PANTHER" id="PTHR43156">
    <property type="entry name" value="STAGE II SPORULATION PROTEIN E-RELATED"/>
    <property type="match status" value="1"/>
</dbReference>
<comment type="caution">
    <text evidence="5">The sequence shown here is derived from an EMBL/GenBank/DDBJ whole genome shotgun (WGS) entry which is preliminary data.</text>
</comment>
<dbReference type="OrthoDB" id="342835at2"/>
<dbReference type="InterPro" id="IPR001932">
    <property type="entry name" value="PPM-type_phosphatase-like_dom"/>
</dbReference>
<feature type="domain" description="PPM-type phosphatase" evidence="4">
    <location>
        <begin position="443"/>
        <end position="666"/>
    </location>
</feature>
<keyword evidence="1" id="KW-0378">Hydrolase</keyword>
<keyword evidence="2" id="KW-0472">Membrane</keyword>
<proteinExistence type="predicted"/>
<dbReference type="EMBL" id="RQFP01000001">
    <property type="protein sequence ID" value="TGK95823.1"/>
    <property type="molecule type" value="Genomic_DNA"/>
</dbReference>
<sequence length="667" mass="76056">MKQTFTFILLCLFYTNLSADSNPCPNTSIVPLSSTRGNPYDLSDHLVYFTQTPSVHSVTEVSNLFQTLPLQNSKGVIPNFGNTDKQYWFCFVVHNDENDYKRTITYIKYPLLDDVIFFALRESGEILENRQGRRFPFENRDRDYRGFSFATDLLPSETVTYFVGVKTDSSMSVPLMIAEEKNFYSFTSWDTLLQGIYFGIVGVMSIYNLFVYFMVRDKAYIFYVLYLCISAILFQLSLQGLLPVLFFPNSPELVYNSHNLLYFLFLLTCFPMSITFMNLKENAPYIRICFLGLMVISIICICLLPFLSYRFMNQAGDIFSFLLAFFALFVSYYVAFIKKFPPARFYFYGYFMVIIGGLATVLKYMGVLPVNAFTENSFQVGMAFEVLLMAFGLGDRISVVRKEKDRIQLKAEINKQKLIAYQKELVLAQKLQESTLPQVLPKIPGLKIKAGYIPQSLVGGDFYDVTEVSKNQIVCLMADVTGHGVPAAIEAAMLKIAHTHTLAFANGPGKILETINRSLVGIYKNQLLTAAAAHINLDAMELTVANAGHPAFYKFREDGSEIQIIRPKGKLIGFSKDVTYEEETHPLIASDRLLLFTDGLWDMWEKDKNGNKFTNDGSGEDVFLEWLSDHKHTSFETLFEKIETHIRRRMQTTSADDDITFLLIEIS</sequence>
<feature type="signal peptide" evidence="3">
    <location>
        <begin position="1"/>
        <end position="19"/>
    </location>
</feature>
<reference evidence="5" key="1">
    <citation type="journal article" date="2019" name="PLoS Negl. Trop. Dis.">
        <title>Revisiting the worldwide diversity of Leptospira species in the environment.</title>
        <authorList>
            <person name="Vincent A.T."/>
            <person name="Schiettekatte O."/>
            <person name="Bourhy P."/>
            <person name="Veyrier F.J."/>
            <person name="Picardeau M."/>
        </authorList>
    </citation>
    <scope>NUCLEOTIDE SEQUENCE [LARGE SCALE GENOMIC DNA]</scope>
    <source>
        <strain evidence="5">201800277</strain>
    </source>
</reference>
<dbReference type="GO" id="GO:0016791">
    <property type="term" value="F:phosphatase activity"/>
    <property type="evidence" value="ECO:0007669"/>
    <property type="project" value="TreeGrafter"/>
</dbReference>
<dbReference type="Gene3D" id="2.60.40.2380">
    <property type="match status" value="1"/>
</dbReference>
<evidence type="ECO:0000313" key="5">
    <source>
        <dbReference type="EMBL" id="TGK95823.1"/>
    </source>
</evidence>
<dbReference type="Pfam" id="PF07228">
    <property type="entry name" value="SpoIIE"/>
    <property type="match status" value="1"/>
</dbReference>
<evidence type="ECO:0000256" key="3">
    <source>
        <dbReference type="SAM" id="SignalP"/>
    </source>
</evidence>
<feature type="chain" id="PRO_5044383826" evidence="3">
    <location>
        <begin position="20"/>
        <end position="667"/>
    </location>
</feature>
<feature type="transmembrane region" description="Helical" evidence="2">
    <location>
        <begin position="318"/>
        <end position="335"/>
    </location>
</feature>
<keyword evidence="2" id="KW-1133">Transmembrane helix</keyword>
<evidence type="ECO:0000256" key="2">
    <source>
        <dbReference type="SAM" id="Phobius"/>
    </source>
</evidence>
<feature type="transmembrane region" description="Helical" evidence="2">
    <location>
        <begin position="377"/>
        <end position="394"/>
    </location>
</feature>
<keyword evidence="6" id="KW-1185">Reference proteome</keyword>
<evidence type="ECO:0000259" key="4">
    <source>
        <dbReference type="SMART" id="SM00331"/>
    </source>
</evidence>
<dbReference type="InterPro" id="IPR011623">
    <property type="entry name" value="7TMR_DISM_rcpt_extracell_dom1"/>
</dbReference>
<dbReference type="SMART" id="SM00331">
    <property type="entry name" value="PP2C_SIG"/>
    <property type="match status" value="1"/>
</dbReference>
<dbReference type="Proteomes" id="UP000297891">
    <property type="component" value="Unassembled WGS sequence"/>
</dbReference>
<gene>
    <name evidence="5" type="ORF">EHQ30_04115</name>
</gene>
<dbReference type="InterPro" id="IPR036457">
    <property type="entry name" value="PPM-type-like_dom_sf"/>
</dbReference>